<dbReference type="InterPro" id="IPR012657">
    <property type="entry name" value="23S_rRNA-intervening_sequence"/>
</dbReference>
<dbReference type="SUPFAM" id="SSF158446">
    <property type="entry name" value="IVS-encoded protein-like"/>
    <property type="match status" value="1"/>
</dbReference>
<protein>
    <submittedName>
        <fullName evidence="1">Four helix bundle protein</fullName>
    </submittedName>
</protein>
<dbReference type="InterPro" id="IPR036583">
    <property type="entry name" value="23S_rRNA_IVS_sf"/>
</dbReference>
<dbReference type="AlphaFoldDB" id="A0A2H0UN81"/>
<name>A0A2H0UN81_9BACT</name>
<dbReference type="CDD" id="cd16377">
    <property type="entry name" value="23S_rRNA_IVP_like"/>
    <property type="match status" value="1"/>
</dbReference>
<organism evidence="1 2">
    <name type="scientific">Candidatus Harrisonbacteria bacterium CG10_big_fil_rev_8_21_14_0_10_45_28</name>
    <dbReference type="NCBI Taxonomy" id="1974586"/>
    <lineage>
        <taxon>Bacteria</taxon>
        <taxon>Candidatus Harrisoniibacteriota</taxon>
    </lineage>
</organism>
<reference evidence="2" key="1">
    <citation type="submission" date="2017-09" db="EMBL/GenBank/DDBJ databases">
        <title>Depth-based differentiation of microbial function through sediment-hosted aquifers and enrichment of novel symbionts in the deep terrestrial subsurface.</title>
        <authorList>
            <person name="Probst A.J."/>
            <person name="Ladd B."/>
            <person name="Jarett J.K."/>
            <person name="Geller-Mcgrath D.E."/>
            <person name="Sieber C.M.K."/>
            <person name="Emerson J.B."/>
            <person name="Anantharaman K."/>
            <person name="Thomas B.C."/>
            <person name="Malmstrom R."/>
            <person name="Stieglmeier M."/>
            <person name="Klingl A."/>
            <person name="Woyke T."/>
            <person name="Ryan C.M."/>
            <person name="Banfield J.F."/>
        </authorList>
    </citation>
    <scope>NUCLEOTIDE SEQUENCE [LARGE SCALE GENOMIC DNA]</scope>
</reference>
<dbReference type="EMBL" id="PFBC01000037">
    <property type="protein sequence ID" value="PIR87850.1"/>
    <property type="molecule type" value="Genomic_DNA"/>
</dbReference>
<gene>
    <name evidence="1" type="ORF">COU10_02315</name>
</gene>
<proteinExistence type="predicted"/>
<comment type="caution">
    <text evidence="1">The sequence shown here is derived from an EMBL/GenBank/DDBJ whole genome shotgun (WGS) entry which is preliminary data.</text>
</comment>
<dbReference type="Proteomes" id="UP000230903">
    <property type="component" value="Unassembled WGS sequence"/>
</dbReference>
<sequence>MEQRKHCSYQKLLVWQKSMELVTEIYKLTDEYPKNEEFGLKSQSRRAAVSIPSNIAEGSRRSTDKDFRHFLLTAYGSGAELETQIEIAKRLQMAGDASFKKTDILLEETMKMLNKFIQTLTR</sequence>
<evidence type="ECO:0000313" key="1">
    <source>
        <dbReference type="EMBL" id="PIR87850.1"/>
    </source>
</evidence>
<dbReference type="PANTHER" id="PTHR38471">
    <property type="entry name" value="FOUR HELIX BUNDLE PROTEIN"/>
    <property type="match status" value="1"/>
</dbReference>
<dbReference type="NCBIfam" id="TIGR02436">
    <property type="entry name" value="four helix bundle protein"/>
    <property type="match status" value="1"/>
</dbReference>
<evidence type="ECO:0000313" key="2">
    <source>
        <dbReference type="Proteomes" id="UP000230903"/>
    </source>
</evidence>
<dbReference type="PANTHER" id="PTHR38471:SF2">
    <property type="entry name" value="FOUR HELIX BUNDLE PROTEIN"/>
    <property type="match status" value="1"/>
</dbReference>
<dbReference type="Gene3D" id="1.20.1440.60">
    <property type="entry name" value="23S rRNA-intervening sequence"/>
    <property type="match status" value="1"/>
</dbReference>
<dbReference type="Pfam" id="PF05635">
    <property type="entry name" value="23S_rRNA_IVP"/>
    <property type="match status" value="1"/>
</dbReference>
<accession>A0A2H0UN81</accession>